<sequence length="128" mass="15568">STTYYDELKSKKPKNVNLILRTRDLEYDSFYKYGDDWNKLSMKQFLEKDGNYETFSSYIQAPPDNEYDAILIDGRSRIYCARHIYDHNLLADGGRMLVHDYDRKWYHSIEIWFEPIYSVDRLTLFRKR</sequence>
<reference evidence="1" key="1">
    <citation type="journal article" date="2014" name="Front. Microbiol.">
        <title>High frequency of phylogenetically diverse reductive dehalogenase-homologous genes in deep subseafloor sedimentary metagenomes.</title>
        <authorList>
            <person name="Kawai M."/>
            <person name="Futagami T."/>
            <person name="Toyoda A."/>
            <person name="Takaki Y."/>
            <person name="Nishi S."/>
            <person name="Hori S."/>
            <person name="Arai W."/>
            <person name="Tsubouchi T."/>
            <person name="Morono Y."/>
            <person name="Uchiyama I."/>
            <person name="Ito T."/>
            <person name="Fujiyama A."/>
            <person name="Inagaki F."/>
            <person name="Takami H."/>
        </authorList>
    </citation>
    <scope>NUCLEOTIDE SEQUENCE</scope>
    <source>
        <strain evidence="1">Expedition CK06-06</strain>
    </source>
</reference>
<protein>
    <submittedName>
        <fullName evidence="1">Uncharacterized protein</fullName>
    </submittedName>
</protein>
<gene>
    <name evidence="1" type="ORF">S01H4_45609</name>
</gene>
<proteinExistence type="predicted"/>
<comment type="caution">
    <text evidence="1">The sequence shown here is derived from an EMBL/GenBank/DDBJ whole genome shotgun (WGS) entry which is preliminary data.</text>
</comment>
<evidence type="ECO:0000313" key="1">
    <source>
        <dbReference type="EMBL" id="GAH00510.1"/>
    </source>
</evidence>
<name>X1CWT5_9ZZZZ</name>
<feature type="non-terminal residue" evidence="1">
    <location>
        <position position="1"/>
    </location>
</feature>
<organism evidence="1">
    <name type="scientific">marine sediment metagenome</name>
    <dbReference type="NCBI Taxonomy" id="412755"/>
    <lineage>
        <taxon>unclassified sequences</taxon>
        <taxon>metagenomes</taxon>
        <taxon>ecological metagenomes</taxon>
    </lineage>
</organism>
<dbReference type="InterPro" id="IPR029063">
    <property type="entry name" value="SAM-dependent_MTases_sf"/>
</dbReference>
<dbReference type="Gene3D" id="3.40.50.150">
    <property type="entry name" value="Vaccinia Virus protein VP39"/>
    <property type="match status" value="1"/>
</dbReference>
<dbReference type="AlphaFoldDB" id="X1CWT5"/>
<accession>X1CWT5</accession>
<dbReference type="EMBL" id="BART01025406">
    <property type="protein sequence ID" value="GAH00510.1"/>
    <property type="molecule type" value="Genomic_DNA"/>
</dbReference>